<dbReference type="GO" id="GO:0003677">
    <property type="term" value="F:DNA binding"/>
    <property type="evidence" value="ECO:0007669"/>
    <property type="project" value="UniProtKB-KW"/>
</dbReference>
<dbReference type="CDD" id="cd00167">
    <property type="entry name" value="SANT"/>
    <property type="match status" value="1"/>
</dbReference>
<dbReference type="PROSITE" id="PS50090">
    <property type="entry name" value="MYB_LIKE"/>
    <property type="match status" value="2"/>
</dbReference>
<reference evidence="13 14" key="1">
    <citation type="submission" date="2020-11" db="EMBL/GenBank/DDBJ databases">
        <title>Kefir isolates.</title>
        <authorList>
            <person name="Marcisauskas S."/>
            <person name="Kim Y."/>
            <person name="Blasche S."/>
        </authorList>
    </citation>
    <scope>NUCLEOTIDE SEQUENCE [LARGE SCALE GENOMIC DNA]</scope>
    <source>
        <strain evidence="13 14">OG2</strain>
    </source>
</reference>
<name>A0A9P7BC10_MAUEX</name>
<keyword evidence="9" id="KW-0175">Coiled coil</keyword>
<evidence type="ECO:0000259" key="12">
    <source>
        <dbReference type="PROSITE" id="PS51294"/>
    </source>
</evidence>
<dbReference type="GO" id="GO:0005681">
    <property type="term" value="C:spliceosomal complex"/>
    <property type="evidence" value="ECO:0007669"/>
    <property type="project" value="UniProtKB-KW"/>
</dbReference>
<dbReference type="InterPro" id="IPR047242">
    <property type="entry name" value="CDC5L/Cef1"/>
</dbReference>
<dbReference type="PANTHER" id="PTHR45885">
    <property type="entry name" value="CELL DIVISION CYCLE 5-LIKE PROTEIN"/>
    <property type="match status" value="1"/>
</dbReference>
<accession>A0A9P7BC10</accession>
<dbReference type="OrthoDB" id="1410009at2759"/>
<proteinExistence type="inferred from homology"/>
<dbReference type="CDD" id="cd11659">
    <property type="entry name" value="SANT_CDC5_II"/>
    <property type="match status" value="1"/>
</dbReference>
<evidence type="ECO:0000259" key="11">
    <source>
        <dbReference type="PROSITE" id="PS50090"/>
    </source>
</evidence>
<feature type="region of interest" description="Disordered" evidence="10">
    <location>
        <begin position="607"/>
        <end position="640"/>
    </location>
</feature>
<dbReference type="InterPro" id="IPR021786">
    <property type="entry name" value="Cdc5p/Cef1_C"/>
</dbReference>
<feature type="domain" description="HTH myb-type" evidence="12">
    <location>
        <begin position="65"/>
        <end position="110"/>
    </location>
</feature>
<evidence type="ECO:0000256" key="5">
    <source>
        <dbReference type="ARBA" id="ARBA00023125"/>
    </source>
</evidence>
<feature type="region of interest" description="Disordered" evidence="10">
    <location>
        <begin position="257"/>
        <end position="314"/>
    </location>
</feature>
<feature type="domain" description="Myb-like" evidence="11">
    <location>
        <begin position="57"/>
        <end position="106"/>
    </location>
</feature>
<sequence length="640" mass="74156">MAPTPVYVKGGVWTNIEDQILRAAIQKYGTHQWSKIASLLHKKNARQCEIRWTEFLNPQLNFMGFSKEEDIKLLTLARKLPNQWRTISDMMGRTAQLCMERYNKLLSSEDIGELNVSDVNKDLRVGTSSGFKVGDINPHADTQTAKPDNDELEDDEKEMLAEARARLLNTQGKKGTRRIRERMLEESKRIAELQKRRELKQAGVKLSAKKQKKKYADEIDYNADIPYEQAPMPGLYDTEKEDQQMLKQLKKYERNVERKGIHENISKDDTGNKKRNRKKDENVPVKEQPSMKKNKKNEDTSQSRLSKNYHSFRDNTTERLILSKPNNYQNDPNKHNVSLSTTKRELIDSRNVGNVLASKSIIRQDDDDNNINNTIPITKLTRLNSKTQKKKLHDLLSHLPSPKNDYEIVLDEEENEPGVDEDTQSSKDVTNVTNKDELIDLNIDCLKLRILPTPNFKENPQTEQDELYNELLSHNLTSTTLTRSANFSENYDDLNHQLEQLTIDVKNTINLASGNRGPLHPLLERTRRKRNGNEFLDSINVSELYRGCRDKLQKVKVCQENLQQIVGTPEEGHTDAMGQEKSEKMLQKMEELKQLHRGYYVNYKLMKNETKQDRSTRERMERALTSLRKHSSESTNPKAK</sequence>
<keyword evidence="6" id="KW-0508">mRNA splicing</keyword>
<evidence type="ECO:0000256" key="10">
    <source>
        <dbReference type="SAM" id="MobiDB-lite"/>
    </source>
</evidence>
<evidence type="ECO:0000256" key="7">
    <source>
        <dbReference type="ARBA" id="ARBA00023242"/>
    </source>
</evidence>
<dbReference type="PANTHER" id="PTHR45885:SF1">
    <property type="entry name" value="CELL DIVISION CYCLE 5-LIKE PROTEIN"/>
    <property type="match status" value="1"/>
</dbReference>
<evidence type="ECO:0000256" key="8">
    <source>
        <dbReference type="ARBA" id="ARBA00034837"/>
    </source>
</evidence>
<evidence type="ECO:0000313" key="13">
    <source>
        <dbReference type="EMBL" id="KAG0671549.1"/>
    </source>
</evidence>
<feature type="coiled-coil region" evidence="9">
    <location>
        <begin position="484"/>
        <end position="511"/>
    </location>
</feature>
<dbReference type="PROSITE" id="PS51294">
    <property type="entry name" value="HTH_MYB"/>
    <property type="match status" value="2"/>
</dbReference>
<dbReference type="Pfam" id="PF11831">
    <property type="entry name" value="Myb_Cef"/>
    <property type="match status" value="1"/>
</dbReference>
<protein>
    <recommendedName>
        <fullName evidence="8">Pre-mRNA-splicing factor CEF1</fullName>
    </recommendedName>
</protein>
<dbReference type="InterPro" id="IPR001005">
    <property type="entry name" value="SANT/Myb"/>
</dbReference>
<keyword evidence="4" id="KW-0677">Repeat</keyword>
<dbReference type="SUPFAM" id="SSF46689">
    <property type="entry name" value="Homeodomain-like"/>
    <property type="match status" value="1"/>
</dbReference>
<dbReference type="InterPro" id="IPR047240">
    <property type="entry name" value="SANT_CDC5L_II"/>
</dbReference>
<dbReference type="GO" id="GO:0000398">
    <property type="term" value="P:mRNA splicing, via spliceosome"/>
    <property type="evidence" value="ECO:0007669"/>
    <property type="project" value="InterPro"/>
</dbReference>
<dbReference type="Pfam" id="PF13921">
    <property type="entry name" value="Myb_DNA-bind_6"/>
    <property type="match status" value="1"/>
</dbReference>
<dbReference type="Proteomes" id="UP000750334">
    <property type="component" value="Unassembled WGS sequence"/>
</dbReference>
<keyword evidence="3" id="KW-0747">Spliceosome</keyword>
<keyword evidence="5" id="KW-0238">DNA-binding</keyword>
<evidence type="ECO:0000256" key="3">
    <source>
        <dbReference type="ARBA" id="ARBA00022728"/>
    </source>
</evidence>
<evidence type="ECO:0000256" key="1">
    <source>
        <dbReference type="ARBA" id="ARBA00010506"/>
    </source>
</evidence>
<dbReference type="InterPro" id="IPR009057">
    <property type="entry name" value="Homeodomain-like_sf"/>
</dbReference>
<evidence type="ECO:0000256" key="2">
    <source>
        <dbReference type="ARBA" id="ARBA00022664"/>
    </source>
</evidence>
<dbReference type="InterPro" id="IPR017930">
    <property type="entry name" value="Myb_dom"/>
</dbReference>
<evidence type="ECO:0000313" key="14">
    <source>
        <dbReference type="Proteomes" id="UP000750334"/>
    </source>
</evidence>
<dbReference type="GO" id="GO:0000974">
    <property type="term" value="C:Prp19 complex"/>
    <property type="evidence" value="ECO:0007669"/>
    <property type="project" value="InterPro"/>
</dbReference>
<feature type="compositionally biased region" description="Basic and acidic residues" evidence="10">
    <location>
        <begin position="257"/>
        <end position="284"/>
    </location>
</feature>
<keyword evidence="7" id="KW-0539">Nucleus</keyword>
<evidence type="ECO:0000256" key="6">
    <source>
        <dbReference type="ARBA" id="ARBA00023187"/>
    </source>
</evidence>
<keyword evidence="14" id="KW-1185">Reference proteome</keyword>
<organism evidence="13 14">
    <name type="scientific">Maudiozyma exigua</name>
    <name type="common">Yeast</name>
    <name type="synonym">Kazachstania exigua</name>
    <dbReference type="NCBI Taxonomy" id="34358"/>
    <lineage>
        <taxon>Eukaryota</taxon>
        <taxon>Fungi</taxon>
        <taxon>Dikarya</taxon>
        <taxon>Ascomycota</taxon>
        <taxon>Saccharomycotina</taxon>
        <taxon>Saccharomycetes</taxon>
        <taxon>Saccharomycetales</taxon>
        <taxon>Saccharomycetaceae</taxon>
        <taxon>Maudiozyma</taxon>
    </lineage>
</organism>
<comment type="caution">
    <text evidence="13">The sequence shown here is derived from an EMBL/GenBank/DDBJ whole genome shotgun (WGS) entry which is preliminary data.</text>
</comment>
<feature type="domain" description="HTH myb-type" evidence="12">
    <location>
        <begin position="8"/>
        <end position="60"/>
    </location>
</feature>
<comment type="similarity">
    <text evidence="1">Belongs to the CEF1 family.</text>
</comment>
<dbReference type="AlphaFoldDB" id="A0A9P7BC10"/>
<keyword evidence="2" id="KW-0507">mRNA processing</keyword>
<evidence type="ECO:0000256" key="9">
    <source>
        <dbReference type="SAM" id="Coils"/>
    </source>
</evidence>
<feature type="domain" description="Myb-like" evidence="11">
    <location>
        <begin position="9"/>
        <end position="56"/>
    </location>
</feature>
<gene>
    <name evidence="13" type="primary">CEF1</name>
    <name evidence="13" type="ORF">C6P45_000381</name>
</gene>
<evidence type="ECO:0000256" key="4">
    <source>
        <dbReference type="ARBA" id="ARBA00022737"/>
    </source>
</evidence>
<feature type="compositionally biased region" description="Basic and acidic residues" evidence="10">
    <location>
        <begin position="607"/>
        <end position="622"/>
    </location>
</feature>
<dbReference type="EMBL" id="PUHR01000011">
    <property type="protein sequence ID" value="KAG0671549.1"/>
    <property type="molecule type" value="Genomic_DNA"/>
</dbReference>
<dbReference type="Gene3D" id="1.10.10.60">
    <property type="entry name" value="Homeodomain-like"/>
    <property type="match status" value="2"/>
</dbReference>
<dbReference type="SMART" id="SM00717">
    <property type="entry name" value="SANT"/>
    <property type="match status" value="2"/>
</dbReference>